<comment type="subcellular location">
    <subcellularLocation>
        <location evidence="1">Membrane</location>
        <topology evidence="1">Single-pass type II membrane protein</topology>
    </subcellularLocation>
</comment>
<dbReference type="Pfam" id="PF01501">
    <property type="entry name" value="Glyco_transf_8"/>
    <property type="match status" value="1"/>
</dbReference>
<evidence type="ECO:0000256" key="5">
    <source>
        <dbReference type="ARBA" id="ARBA00022968"/>
    </source>
</evidence>
<evidence type="ECO:0000256" key="9">
    <source>
        <dbReference type="ARBA" id="ARBA00037301"/>
    </source>
</evidence>
<evidence type="ECO:0000313" key="13">
    <source>
        <dbReference type="Proteomes" id="UP000321183"/>
    </source>
</evidence>
<keyword evidence="13" id="KW-1185">Reference proteome</keyword>
<dbReference type="GO" id="GO:0016266">
    <property type="term" value="P:protein O-linked glycosylation via N-acetyl-galactosamine"/>
    <property type="evidence" value="ECO:0007669"/>
    <property type="project" value="TreeGrafter"/>
</dbReference>
<sequence>MPLFFPHLDSILYLDADIVVLHDLNALKKIDMSDYIAAGSIDTGITYCNYKVTKECKRNMAHSYKNSGIVFLNLKNMREKQDKNMLLETLQNLKCDFSFPDQDLLNVTFQHYIYPLSMRWNFCTYFETQSPYFSYFILHYAGPKPWTTDKQELWETNQGKLDKITKYYWLYREITPWSSIN</sequence>
<evidence type="ECO:0000256" key="10">
    <source>
        <dbReference type="ARBA" id="ARBA00038854"/>
    </source>
</evidence>
<dbReference type="PANTHER" id="PTHR46012:SF2">
    <property type="entry name" value="IP22168P"/>
    <property type="match status" value="1"/>
</dbReference>
<dbReference type="EC" id="2.4.2.42" evidence="10"/>
<dbReference type="AlphaFoldDB" id="A0A510GBV6"/>
<evidence type="ECO:0000256" key="4">
    <source>
        <dbReference type="ARBA" id="ARBA00022692"/>
    </source>
</evidence>
<gene>
    <name evidence="12" type="ORF">RAS_05280</name>
</gene>
<keyword evidence="4" id="KW-0812">Transmembrane</keyword>
<dbReference type="GO" id="GO:0140563">
    <property type="term" value="F:UDP-D-xylose:beta-D-glucoside alpha-1,3-D-xylosyltransferase activity"/>
    <property type="evidence" value="ECO:0007669"/>
    <property type="project" value="UniProtKB-EC"/>
</dbReference>
<evidence type="ECO:0000256" key="6">
    <source>
        <dbReference type="ARBA" id="ARBA00022989"/>
    </source>
</evidence>
<dbReference type="InterPro" id="IPR051993">
    <property type="entry name" value="Glycosyltransferase_8"/>
</dbReference>
<protein>
    <recommendedName>
        <fullName evidence="10">UDP-D-xylose:beta-D-glucoside alpha-1,3-D-xylosyltransferase</fullName>
        <ecNumber evidence="10">2.4.2.42</ecNumber>
    </recommendedName>
</protein>
<evidence type="ECO:0000256" key="11">
    <source>
        <dbReference type="ARBA" id="ARBA00049181"/>
    </source>
</evidence>
<dbReference type="KEGG" id="ras:RAS_05280"/>
<dbReference type="Proteomes" id="UP000321183">
    <property type="component" value="Chromosome"/>
</dbReference>
<keyword evidence="6" id="KW-1133">Transmembrane helix</keyword>
<comment type="function">
    <text evidence="9">Glycosyltransferase which elongates the O-linked glucose attached to EGF-like repeats in the extracellular domain of Notch proteins by catalyzing the addition of xylose.</text>
</comment>
<dbReference type="InterPro" id="IPR002495">
    <property type="entry name" value="Glyco_trans_8"/>
</dbReference>
<evidence type="ECO:0000256" key="2">
    <source>
        <dbReference type="ARBA" id="ARBA00022676"/>
    </source>
</evidence>
<dbReference type="PANTHER" id="PTHR46012">
    <property type="entry name" value="IP22168P"/>
    <property type="match status" value="1"/>
</dbReference>
<organism evidence="12 13">
    <name type="scientific">Rickettsia asiatica</name>
    <dbReference type="NCBI Taxonomy" id="238800"/>
    <lineage>
        <taxon>Bacteria</taxon>
        <taxon>Pseudomonadati</taxon>
        <taxon>Pseudomonadota</taxon>
        <taxon>Alphaproteobacteria</taxon>
        <taxon>Rickettsiales</taxon>
        <taxon>Rickettsiaceae</taxon>
        <taxon>Rickettsieae</taxon>
        <taxon>Rickettsia</taxon>
        <taxon>spotted fever group</taxon>
    </lineage>
</organism>
<dbReference type="Gene3D" id="3.90.550.10">
    <property type="entry name" value="Spore Coat Polysaccharide Biosynthesis Protein SpsA, Chain A"/>
    <property type="match status" value="1"/>
</dbReference>
<keyword evidence="2" id="KW-0328">Glycosyltransferase</keyword>
<evidence type="ECO:0000313" key="12">
    <source>
        <dbReference type="EMBL" id="BBJ31419.1"/>
    </source>
</evidence>
<keyword evidence="7" id="KW-0472">Membrane</keyword>
<evidence type="ECO:0000256" key="3">
    <source>
        <dbReference type="ARBA" id="ARBA00022679"/>
    </source>
</evidence>
<evidence type="ECO:0000256" key="7">
    <source>
        <dbReference type="ARBA" id="ARBA00023136"/>
    </source>
</evidence>
<keyword evidence="3" id="KW-0808">Transferase</keyword>
<evidence type="ECO:0000256" key="8">
    <source>
        <dbReference type="ARBA" id="ARBA00023180"/>
    </source>
</evidence>
<proteinExistence type="predicted"/>
<accession>A0A510GBV6</accession>
<keyword evidence="8" id="KW-0325">Glycoprotein</keyword>
<dbReference type="InterPro" id="IPR029044">
    <property type="entry name" value="Nucleotide-diphossugar_trans"/>
</dbReference>
<evidence type="ECO:0000256" key="1">
    <source>
        <dbReference type="ARBA" id="ARBA00004606"/>
    </source>
</evidence>
<dbReference type="GO" id="GO:0016020">
    <property type="term" value="C:membrane"/>
    <property type="evidence" value="ECO:0007669"/>
    <property type="project" value="UniProtKB-SubCell"/>
</dbReference>
<comment type="catalytic activity">
    <reaction evidence="11">
        <text>3-O-(beta-D-glucosyl)-L-seryl-[EGF-like domain protein] + UDP-alpha-D-xylose = 3-O-[alpha-D-xylosyl-(1-&gt;3)-beta-D-glucosyl]-L-seryl-[EGF-like domain protein] + UDP + H(+)</text>
        <dbReference type="Rhea" id="RHEA:56064"/>
        <dbReference type="Rhea" id="RHEA-COMP:14610"/>
        <dbReference type="Rhea" id="RHEA-COMP:14611"/>
        <dbReference type="ChEBI" id="CHEBI:15378"/>
        <dbReference type="ChEBI" id="CHEBI:57632"/>
        <dbReference type="ChEBI" id="CHEBI:58223"/>
        <dbReference type="ChEBI" id="CHEBI:140575"/>
        <dbReference type="ChEBI" id="CHEBI:140576"/>
        <dbReference type="EC" id="2.4.2.42"/>
    </reaction>
</comment>
<keyword evidence="5" id="KW-0735">Signal-anchor</keyword>
<dbReference type="SUPFAM" id="SSF53448">
    <property type="entry name" value="Nucleotide-diphospho-sugar transferases"/>
    <property type="match status" value="1"/>
</dbReference>
<name>A0A510GBV6_9RICK</name>
<dbReference type="EMBL" id="AP019563">
    <property type="protein sequence ID" value="BBJ31419.1"/>
    <property type="molecule type" value="Genomic_DNA"/>
</dbReference>
<reference evidence="12 13" key="1">
    <citation type="submission" date="2019-04" db="EMBL/GenBank/DDBJ databases">
        <title>Draft genome sequence of Rickettsia asiatica Maytaro1284.</title>
        <authorList>
            <person name="Thu M."/>
            <person name="Qiu Y."/>
            <person name="Nakao R."/>
        </authorList>
    </citation>
    <scope>NUCLEOTIDE SEQUENCE [LARGE SCALE GENOMIC DNA]</scope>
    <source>
        <strain evidence="12 13">Maytaro1284</strain>
    </source>
</reference>